<feature type="region of interest" description="Disordered" evidence="1">
    <location>
        <begin position="1"/>
        <end position="23"/>
    </location>
</feature>
<reference evidence="2" key="1">
    <citation type="submission" date="2020-05" db="EMBL/GenBank/DDBJ databases">
        <authorList>
            <person name="Chiriac C."/>
            <person name="Salcher M."/>
            <person name="Ghai R."/>
            <person name="Kavagutti S V."/>
        </authorList>
    </citation>
    <scope>NUCLEOTIDE SEQUENCE</scope>
</reference>
<feature type="compositionally biased region" description="Polar residues" evidence="1">
    <location>
        <begin position="143"/>
        <end position="152"/>
    </location>
</feature>
<feature type="compositionally biased region" description="Basic residues" evidence="1">
    <location>
        <begin position="126"/>
        <end position="138"/>
    </location>
</feature>
<organism evidence="2">
    <name type="scientific">freshwater metagenome</name>
    <dbReference type="NCBI Taxonomy" id="449393"/>
    <lineage>
        <taxon>unclassified sequences</taxon>
        <taxon>metagenomes</taxon>
        <taxon>ecological metagenomes</taxon>
    </lineage>
</organism>
<gene>
    <name evidence="2" type="ORF">UFOPK2143_01757</name>
</gene>
<feature type="compositionally biased region" description="Basic residues" evidence="1">
    <location>
        <begin position="9"/>
        <end position="23"/>
    </location>
</feature>
<dbReference type="EMBL" id="CAEZVV010000184">
    <property type="protein sequence ID" value="CAB4659675.1"/>
    <property type="molecule type" value="Genomic_DNA"/>
</dbReference>
<evidence type="ECO:0000313" key="2">
    <source>
        <dbReference type="EMBL" id="CAB4659675.1"/>
    </source>
</evidence>
<accession>A0A6J6LH95</accession>
<dbReference type="AlphaFoldDB" id="A0A6J6LH95"/>
<sequence>MPLAATRSSAKRPRPSGPFRRRPAQSRICWVGQCGQWIVTASSRVSSMTSALETLRRRRSPLRVSLPWFRRTRTTRKARSPQMRSTVELRRHSPTTPMAPFARSPMATASRCRRRSMSKIVWSTPRGRRHRGVSRAHGKSPLAATSPQNNSRRQPDRRPSLTFTIPMVGCPKQPLPPDWSRRRSPGHGPSMTPRID</sequence>
<evidence type="ECO:0000256" key="1">
    <source>
        <dbReference type="SAM" id="MobiDB-lite"/>
    </source>
</evidence>
<protein>
    <submittedName>
        <fullName evidence="2">Unannotated protein</fullName>
    </submittedName>
</protein>
<name>A0A6J6LH95_9ZZZZ</name>
<feature type="region of interest" description="Disordered" evidence="1">
    <location>
        <begin position="73"/>
        <end position="196"/>
    </location>
</feature>
<proteinExistence type="predicted"/>